<proteinExistence type="predicted"/>
<protein>
    <submittedName>
        <fullName evidence="1">Uncharacterized protein</fullName>
    </submittedName>
</protein>
<sequence length="173" mass="19214">MITYVNTVLVSNKNGETLATAEDLAGKETKAELKSLVGKFVFMNCDPSAQDGKAITDVYSYDENADRFKIGVITSDSFQKVGKDGTVKFVPVIKWSNIINVADIKSVTKLDYKDDAEDQITIDFTNVPTETLKVLAQGGCPVVLRLTFKDMPMRYRKWTESYSYVTEVGDGVE</sequence>
<reference evidence="1" key="1">
    <citation type="journal article" date="2021" name="Proc. Natl. Acad. Sci. U.S.A.">
        <title>A Catalog of Tens of Thousands of Viruses from Human Metagenomes Reveals Hidden Associations with Chronic Diseases.</title>
        <authorList>
            <person name="Tisza M.J."/>
            <person name="Buck C.B."/>
        </authorList>
    </citation>
    <scope>NUCLEOTIDE SEQUENCE</scope>
    <source>
        <strain evidence="1">Ctx9V1</strain>
    </source>
</reference>
<dbReference type="EMBL" id="BK059093">
    <property type="protein sequence ID" value="DAE29356.1"/>
    <property type="molecule type" value="Genomic_DNA"/>
</dbReference>
<name>A0A8S5REF8_9VIRU</name>
<accession>A0A8S5REF8</accession>
<evidence type="ECO:0000313" key="1">
    <source>
        <dbReference type="EMBL" id="DAE29356.1"/>
    </source>
</evidence>
<organism evidence="1">
    <name type="scientific">virus sp. ctx9V1</name>
    <dbReference type="NCBI Taxonomy" id="2828001"/>
    <lineage>
        <taxon>Viruses</taxon>
    </lineage>
</organism>